<keyword evidence="1" id="KW-0067">ATP-binding</keyword>
<dbReference type="Proteomes" id="UP000475582">
    <property type="component" value="Unassembled WGS sequence"/>
</dbReference>
<comment type="pathway">
    <text evidence="1">Cell wall biogenesis; peptidoglycan recycling.</text>
</comment>
<dbReference type="InterPro" id="IPR005338">
    <property type="entry name" value="Anhydro_N_Ac-Mur_kinase"/>
</dbReference>
<dbReference type="GO" id="GO:0097175">
    <property type="term" value="P:1,6-anhydro-N-acetyl-beta-muramic acid catabolic process"/>
    <property type="evidence" value="ECO:0007669"/>
    <property type="project" value="UniProtKB-UniRule"/>
</dbReference>
<keyword evidence="1 2" id="KW-0418">Kinase</keyword>
<dbReference type="PANTHER" id="PTHR30605:SF0">
    <property type="entry name" value="ANHYDRO-N-ACETYLMURAMIC ACID KINASE"/>
    <property type="match status" value="1"/>
</dbReference>
<dbReference type="EC" id="2.7.1.170" evidence="1"/>
<dbReference type="InterPro" id="IPR043129">
    <property type="entry name" value="ATPase_NBD"/>
</dbReference>
<comment type="similarity">
    <text evidence="1">Belongs to the anhydro-N-acetylmuramic acid kinase family.</text>
</comment>
<keyword evidence="1" id="KW-0119">Carbohydrate metabolism</keyword>
<dbReference type="Gene3D" id="3.30.420.40">
    <property type="match status" value="2"/>
</dbReference>
<dbReference type="GO" id="GO:0016301">
    <property type="term" value="F:kinase activity"/>
    <property type="evidence" value="ECO:0007669"/>
    <property type="project" value="UniProtKB-KW"/>
</dbReference>
<protein>
    <recommendedName>
        <fullName evidence="1">Anhydro-N-acetylmuramic acid kinase</fullName>
        <ecNumber evidence="1">2.7.1.170</ecNumber>
    </recommendedName>
    <alternativeName>
        <fullName evidence="1">AnhMurNAc kinase</fullName>
    </alternativeName>
</protein>
<dbReference type="PANTHER" id="PTHR30605">
    <property type="entry name" value="ANHYDRO-N-ACETYLMURAMIC ACID KINASE"/>
    <property type="match status" value="1"/>
</dbReference>
<organism evidence="2 3">
    <name type="scientific">Duganella radicis</name>
    <dbReference type="NCBI Taxonomy" id="551988"/>
    <lineage>
        <taxon>Bacteria</taxon>
        <taxon>Pseudomonadati</taxon>
        <taxon>Pseudomonadota</taxon>
        <taxon>Betaproteobacteria</taxon>
        <taxon>Burkholderiales</taxon>
        <taxon>Oxalobacteraceae</taxon>
        <taxon>Telluria group</taxon>
        <taxon>Duganella</taxon>
    </lineage>
</organism>
<name>A0A6L6PGV7_9BURK</name>
<dbReference type="Pfam" id="PF03702">
    <property type="entry name" value="AnmK"/>
    <property type="match status" value="1"/>
</dbReference>
<dbReference type="GO" id="GO:0005524">
    <property type="term" value="F:ATP binding"/>
    <property type="evidence" value="ECO:0007669"/>
    <property type="project" value="UniProtKB-UniRule"/>
</dbReference>
<evidence type="ECO:0000256" key="1">
    <source>
        <dbReference type="HAMAP-Rule" id="MF_01270"/>
    </source>
</evidence>
<dbReference type="OrthoDB" id="9763949at2"/>
<feature type="binding site" evidence="1">
    <location>
        <begin position="10"/>
        <end position="17"/>
    </location>
    <ligand>
        <name>ATP</name>
        <dbReference type="ChEBI" id="CHEBI:30616"/>
    </ligand>
</feature>
<evidence type="ECO:0000313" key="2">
    <source>
        <dbReference type="EMBL" id="MTV38232.1"/>
    </source>
</evidence>
<evidence type="ECO:0000313" key="3">
    <source>
        <dbReference type="Proteomes" id="UP000475582"/>
    </source>
</evidence>
<keyword evidence="1 2" id="KW-0808">Transferase</keyword>
<dbReference type="NCBIfam" id="NF007139">
    <property type="entry name" value="PRK09585.1-3"/>
    <property type="match status" value="1"/>
</dbReference>
<dbReference type="SUPFAM" id="SSF53067">
    <property type="entry name" value="Actin-like ATPase domain"/>
    <property type="match status" value="1"/>
</dbReference>
<dbReference type="HAMAP" id="MF_01270">
    <property type="entry name" value="AnhMurNAc_kinase"/>
    <property type="match status" value="1"/>
</dbReference>
<dbReference type="GO" id="GO:0009254">
    <property type="term" value="P:peptidoglycan turnover"/>
    <property type="evidence" value="ECO:0007669"/>
    <property type="project" value="UniProtKB-UniRule"/>
</dbReference>
<dbReference type="CDD" id="cd24050">
    <property type="entry name" value="ASKHA_NBD_ANMK"/>
    <property type="match status" value="1"/>
</dbReference>
<sequence>MALYIGLMSGTSLDGVDGALAQFTGDSITTIAAAYVAFPPSLRTELMALQAAGVNEIEREALAANQLAQHYAHCVAELLRESGKQPQDVRAVAVHGQTIRHRPELGFTRQTNNPALLAELCGIDVIADFRSRDIAAGGQGAPLVPAFHQALFGKPGQARVVANIGGISNISVLSGDGRVTGFDTGPGNVLMDGWIGRHRQQEYDADGAWAASGKVLPDLLAELLKEPYLALPAPKSTGRDFFHLDWLDARLAVHATAAPEDVQRTLTQYTAVTLADAIKACGGGADAVYICGGGAYNSMLMDALAQELGKQVLVASTQALGVAPNRVEALAFAWLGYRFSERLAGNLPAVTGASGGRVLGALYPR</sequence>
<proteinExistence type="inferred from homology"/>
<dbReference type="GO" id="GO:0016773">
    <property type="term" value="F:phosphotransferase activity, alcohol group as acceptor"/>
    <property type="evidence" value="ECO:0007669"/>
    <property type="project" value="UniProtKB-UniRule"/>
</dbReference>
<keyword evidence="3" id="KW-1185">Reference proteome</keyword>
<dbReference type="UniPathway" id="UPA00343"/>
<keyword evidence="1" id="KW-0547">Nucleotide-binding</keyword>
<dbReference type="AlphaFoldDB" id="A0A6L6PGV7"/>
<dbReference type="GO" id="GO:0006040">
    <property type="term" value="P:amino sugar metabolic process"/>
    <property type="evidence" value="ECO:0007669"/>
    <property type="project" value="InterPro"/>
</dbReference>
<dbReference type="UniPathway" id="UPA00544"/>
<dbReference type="EMBL" id="WNKY01000010">
    <property type="protein sequence ID" value="MTV38232.1"/>
    <property type="molecule type" value="Genomic_DNA"/>
</dbReference>
<dbReference type="RefSeq" id="WP_155463735.1">
    <property type="nucleotide sequence ID" value="NZ_WNKY01000010.1"/>
</dbReference>
<comment type="catalytic activity">
    <reaction evidence="1">
        <text>1,6-anhydro-N-acetyl-beta-muramate + ATP + H2O = N-acetyl-D-muramate 6-phosphate + ADP + H(+)</text>
        <dbReference type="Rhea" id="RHEA:24952"/>
        <dbReference type="ChEBI" id="CHEBI:15377"/>
        <dbReference type="ChEBI" id="CHEBI:15378"/>
        <dbReference type="ChEBI" id="CHEBI:30616"/>
        <dbReference type="ChEBI" id="CHEBI:58690"/>
        <dbReference type="ChEBI" id="CHEBI:58722"/>
        <dbReference type="ChEBI" id="CHEBI:456216"/>
        <dbReference type="EC" id="2.7.1.170"/>
    </reaction>
</comment>
<gene>
    <name evidence="1" type="primary">anmK</name>
    <name evidence="2" type="ORF">GM676_11655</name>
</gene>
<comment type="function">
    <text evidence="1">Catalyzes the specific phosphorylation of 1,6-anhydro-N-acetylmuramic acid (anhMurNAc) with the simultaneous cleavage of the 1,6-anhydro ring, generating MurNAc-6-P. Is required for the utilization of anhMurNAc either imported from the medium or derived from its own cell wall murein, and thus plays a role in cell wall recycling.</text>
</comment>
<comment type="pathway">
    <text evidence="1">Amino-sugar metabolism; 1,6-anhydro-N-acetylmuramate degradation.</text>
</comment>
<reference evidence="2 3" key="1">
    <citation type="submission" date="2019-11" db="EMBL/GenBank/DDBJ databases">
        <title>Type strains purchased from KCTC, JCM and DSMZ.</title>
        <authorList>
            <person name="Lu H."/>
        </authorList>
    </citation>
    <scope>NUCLEOTIDE SEQUENCE [LARGE SCALE GENOMIC DNA]</scope>
    <source>
        <strain evidence="2 3">KCTC 22382</strain>
    </source>
</reference>
<accession>A0A6L6PGV7</accession>
<comment type="caution">
    <text evidence="2">The sequence shown here is derived from an EMBL/GenBank/DDBJ whole genome shotgun (WGS) entry which is preliminary data.</text>
</comment>